<dbReference type="PANTHER" id="PTHR43388:SF1">
    <property type="entry name" value="HYDROGENASE MATURATION FACTOR HOXX"/>
    <property type="match status" value="1"/>
</dbReference>
<reference evidence="2" key="1">
    <citation type="submission" date="2013-08" db="EMBL/GenBank/DDBJ databases">
        <authorList>
            <person name="Mendez C."/>
            <person name="Richter M."/>
            <person name="Ferrer M."/>
            <person name="Sanchez J."/>
        </authorList>
    </citation>
    <scope>NUCLEOTIDE SEQUENCE</scope>
</reference>
<evidence type="ECO:0000313" key="2">
    <source>
        <dbReference type="EMBL" id="EQD67321.1"/>
    </source>
</evidence>
<accession>T1B380</accession>
<dbReference type="EMBL" id="AUZX01005569">
    <property type="protein sequence ID" value="EQD67321.1"/>
    <property type="molecule type" value="Genomic_DNA"/>
</dbReference>
<proteinExistence type="predicted"/>
<name>T1B380_9ZZZZ</name>
<dbReference type="Gene3D" id="3.40.50.12230">
    <property type="match status" value="1"/>
</dbReference>
<gene>
    <name evidence="2" type="ORF">B1A_07753</name>
</gene>
<dbReference type="InterPro" id="IPR047180">
    <property type="entry name" value="HoxX-like"/>
</dbReference>
<dbReference type="CDD" id="cd08650">
    <property type="entry name" value="FMT_core_HypX_N"/>
    <property type="match status" value="1"/>
</dbReference>
<protein>
    <submittedName>
        <fullName evidence="2">Formyl transferase domain protein</fullName>
    </submittedName>
</protein>
<sequence>MRILLLTHTFNSLTQRLFVDLTAREHEVSVELDINDSVTTEAVTLFRPHLILAPYLRRAIPESVWRNHVCLIVHPGIVGDRGASALDWAILEGETEWGVTVLQAEAVMDAGPIWAAETFAMRAATKSSLYRNEVTEATLRAVLTAIERLPDYHAGRWQPVPLDAANARGRLRQTMKQGDRAIDWEQDDTL</sequence>
<dbReference type="AlphaFoldDB" id="T1B380"/>
<dbReference type="InterPro" id="IPR002376">
    <property type="entry name" value="Formyl_transf_N"/>
</dbReference>
<dbReference type="PANTHER" id="PTHR43388">
    <property type="entry name" value="HYDROGENASE MATURATION FACTOR HOXX"/>
    <property type="match status" value="1"/>
</dbReference>
<comment type="caution">
    <text evidence="2">The sequence shown here is derived from an EMBL/GenBank/DDBJ whole genome shotgun (WGS) entry which is preliminary data.</text>
</comment>
<dbReference type="InterPro" id="IPR036477">
    <property type="entry name" value="Formyl_transf_N_sf"/>
</dbReference>
<keyword evidence="2" id="KW-0808">Transferase</keyword>
<dbReference type="GO" id="GO:0016740">
    <property type="term" value="F:transferase activity"/>
    <property type="evidence" value="ECO:0007669"/>
    <property type="project" value="UniProtKB-KW"/>
</dbReference>
<dbReference type="SUPFAM" id="SSF53328">
    <property type="entry name" value="Formyltransferase"/>
    <property type="match status" value="1"/>
</dbReference>
<feature type="non-terminal residue" evidence="2">
    <location>
        <position position="190"/>
    </location>
</feature>
<feature type="domain" description="Formyl transferase N-terminal" evidence="1">
    <location>
        <begin position="39"/>
        <end position="142"/>
    </location>
</feature>
<organism evidence="2">
    <name type="scientific">mine drainage metagenome</name>
    <dbReference type="NCBI Taxonomy" id="410659"/>
    <lineage>
        <taxon>unclassified sequences</taxon>
        <taxon>metagenomes</taxon>
        <taxon>ecological metagenomes</taxon>
    </lineage>
</organism>
<evidence type="ECO:0000259" key="1">
    <source>
        <dbReference type="Pfam" id="PF00551"/>
    </source>
</evidence>
<reference evidence="2" key="2">
    <citation type="journal article" date="2014" name="ISME J.">
        <title>Microbial stratification in low pH oxic and suboxic macroscopic growths along an acid mine drainage.</title>
        <authorList>
            <person name="Mendez-Garcia C."/>
            <person name="Mesa V."/>
            <person name="Sprenger R.R."/>
            <person name="Richter M."/>
            <person name="Diez M.S."/>
            <person name="Solano J."/>
            <person name="Bargiela R."/>
            <person name="Golyshina O.V."/>
            <person name="Manteca A."/>
            <person name="Ramos J.L."/>
            <person name="Gallego J.R."/>
            <person name="Llorente I."/>
            <person name="Martins Dos Santos V.A."/>
            <person name="Jensen O.N."/>
            <person name="Pelaez A.I."/>
            <person name="Sanchez J."/>
            <person name="Ferrer M."/>
        </authorList>
    </citation>
    <scope>NUCLEOTIDE SEQUENCE</scope>
</reference>
<dbReference type="Pfam" id="PF00551">
    <property type="entry name" value="Formyl_trans_N"/>
    <property type="match status" value="1"/>
</dbReference>